<keyword evidence="5" id="KW-0732">Signal</keyword>
<evidence type="ECO:0000313" key="7">
    <source>
        <dbReference type="EMBL" id="AOO84091.1"/>
    </source>
</evidence>
<dbReference type="STRING" id="1526658.BHK69_01810"/>
<organism evidence="7 8">
    <name type="scientific">Bosea vaviloviae</name>
    <dbReference type="NCBI Taxonomy" id="1526658"/>
    <lineage>
        <taxon>Bacteria</taxon>
        <taxon>Pseudomonadati</taxon>
        <taxon>Pseudomonadota</taxon>
        <taxon>Alphaproteobacteria</taxon>
        <taxon>Hyphomicrobiales</taxon>
        <taxon>Boseaceae</taxon>
        <taxon>Bosea</taxon>
    </lineage>
</organism>
<dbReference type="InterPro" id="IPR009056">
    <property type="entry name" value="Cyt_c-like_dom"/>
</dbReference>
<evidence type="ECO:0000256" key="2">
    <source>
        <dbReference type="ARBA" id="ARBA00022723"/>
    </source>
</evidence>
<feature type="chain" id="PRO_5009100172" description="Cytochrome c domain-containing protein" evidence="5">
    <location>
        <begin position="28"/>
        <end position="109"/>
    </location>
</feature>
<dbReference type="PROSITE" id="PS51007">
    <property type="entry name" value="CYTC"/>
    <property type="match status" value="1"/>
</dbReference>
<keyword evidence="3 4" id="KW-0408">Iron</keyword>
<gene>
    <name evidence="7" type="ORF">BHK69_01810</name>
</gene>
<dbReference type="Gene3D" id="1.10.760.10">
    <property type="entry name" value="Cytochrome c-like domain"/>
    <property type="match status" value="1"/>
</dbReference>
<feature type="domain" description="Cytochrome c" evidence="6">
    <location>
        <begin position="29"/>
        <end position="106"/>
    </location>
</feature>
<evidence type="ECO:0000256" key="4">
    <source>
        <dbReference type="PROSITE-ProRule" id="PRU00433"/>
    </source>
</evidence>
<evidence type="ECO:0000256" key="5">
    <source>
        <dbReference type="SAM" id="SignalP"/>
    </source>
</evidence>
<name>A0A1D7U9N0_9HYPH</name>
<accession>A0A1D7U9N0</accession>
<dbReference type="Pfam" id="PF00034">
    <property type="entry name" value="Cytochrom_C"/>
    <property type="match status" value="1"/>
</dbReference>
<dbReference type="SUPFAM" id="SSF46626">
    <property type="entry name" value="Cytochrome c"/>
    <property type="match status" value="1"/>
</dbReference>
<evidence type="ECO:0000313" key="8">
    <source>
        <dbReference type="Proteomes" id="UP000094969"/>
    </source>
</evidence>
<dbReference type="GO" id="GO:0009055">
    <property type="term" value="F:electron transfer activity"/>
    <property type="evidence" value="ECO:0007669"/>
    <property type="project" value="InterPro"/>
</dbReference>
<evidence type="ECO:0000259" key="6">
    <source>
        <dbReference type="PROSITE" id="PS51007"/>
    </source>
</evidence>
<keyword evidence="2 4" id="KW-0479">Metal-binding</keyword>
<dbReference type="GO" id="GO:0020037">
    <property type="term" value="F:heme binding"/>
    <property type="evidence" value="ECO:0007669"/>
    <property type="project" value="InterPro"/>
</dbReference>
<proteinExistence type="predicted"/>
<evidence type="ECO:0000256" key="1">
    <source>
        <dbReference type="ARBA" id="ARBA00022617"/>
    </source>
</evidence>
<dbReference type="InterPro" id="IPR036909">
    <property type="entry name" value="Cyt_c-like_dom_sf"/>
</dbReference>
<dbReference type="AlphaFoldDB" id="A0A1D7U9N0"/>
<protein>
    <recommendedName>
        <fullName evidence="6">Cytochrome c domain-containing protein</fullName>
    </recommendedName>
</protein>
<keyword evidence="1 4" id="KW-0349">Heme</keyword>
<dbReference type="Proteomes" id="UP000094969">
    <property type="component" value="Chromosome"/>
</dbReference>
<dbReference type="EMBL" id="CP017147">
    <property type="protein sequence ID" value="AOO84091.1"/>
    <property type="molecule type" value="Genomic_DNA"/>
</dbReference>
<feature type="signal peptide" evidence="5">
    <location>
        <begin position="1"/>
        <end position="27"/>
    </location>
</feature>
<dbReference type="GO" id="GO:0046872">
    <property type="term" value="F:metal ion binding"/>
    <property type="evidence" value="ECO:0007669"/>
    <property type="project" value="UniProtKB-KW"/>
</dbReference>
<evidence type="ECO:0000256" key="3">
    <source>
        <dbReference type="ARBA" id="ARBA00023004"/>
    </source>
</evidence>
<keyword evidence="8" id="KW-1185">Reference proteome</keyword>
<sequence length="109" mass="11507">MRQAQSPAGFALLGALGLLFAAVPARAAGDRALGEYLASECTSCHQLSGRSPGGIPPIVGWPEEQFVAVLNAYARKERDNQTMQAIAARLSRDDVTALATYFASLTSKP</sequence>
<dbReference type="KEGG" id="bvv:BHK69_01810"/>
<reference evidence="7 8" key="1">
    <citation type="journal article" date="2015" name="Antonie Van Leeuwenhoek">
        <title>Bosea vaviloviae sp. nov., a new species of slow-growing rhizobia isolated from nodules of the relict species Vavilovia formosa (Stev.) Fed.</title>
        <authorList>
            <person name="Safronova V.I."/>
            <person name="Kuznetsova I.G."/>
            <person name="Sazanova A.L."/>
            <person name="Kimeklis A.K."/>
            <person name="Belimov A.A."/>
            <person name="Andronov E.E."/>
            <person name="Pinaev A.G."/>
            <person name="Chizhevskaya E.P."/>
            <person name="Pukhaev A.R."/>
            <person name="Popov K.P."/>
            <person name="Willems A."/>
            <person name="Tikhonovich I.A."/>
        </authorList>
    </citation>
    <scope>NUCLEOTIDE SEQUENCE [LARGE SCALE GENOMIC DNA]</scope>
    <source>
        <strain evidence="7 8">Vaf18</strain>
    </source>
</reference>